<feature type="transmembrane region" description="Helical" evidence="1">
    <location>
        <begin position="6"/>
        <end position="31"/>
    </location>
</feature>
<dbReference type="AlphaFoldDB" id="A0A0U2DVV2"/>
<evidence type="ECO:0000256" key="1">
    <source>
        <dbReference type="SAM" id="Phobius"/>
    </source>
</evidence>
<accession>A0A0U2DVV2</accession>
<keyword evidence="1" id="KW-1133">Transmembrane helix</keyword>
<reference evidence="2" key="1">
    <citation type="journal article" date="2015" name="Roy. Soc. Open Sci.">
        <title>Phylogenetic tests reject Emery's rule in the evolution of social parasitism in yellowjackets and hornets (Hymenoptera: Vespidae, Vespinae).</title>
        <authorList>
            <person name="Lopez-Osorio F."/>
            <person name="Perrard A."/>
            <person name="Pickett K.M."/>
            <person name="Carpenter J.M."/>
            <person name="Agnarsson I."/>
        </authorList>
    </citation>
    <scope>NUCLEOTIDE SEQUENCE</scope>
    <source>
        <strain evidence="2">KMP285</strain>
    </source>
</reference>
<gene>
    <name evidence="2" type="primary">ATP8</name>
</gene>
<proteinExistence type="predicted"/>
<geneLocation type="mitochondrion" evidence="2"/>
<sequence>MPQISPLKWIILYFITLIIFFTMMIQFNFLMKFTNKNYNNKNINNNLNKILWKF</sequence>
<dbReference type="EMBL" id="KT273462">
    <property type="protein sequence ID" value="AKQ08881.1"/>
    <property type="molecule type" value="Genomic_DNA"/>
</dbReference>
<protein>
    <submittedName>
        <fullName evidence="2">ATP synthase F0 subunit 8</fullName>
    </submittedName>
</protein>
<keyword evidence="2" id="KW-0496">Mitochondrion</keyword>
<keyword evidence="1" id="KW-0812">Transmembrane</keyword>
<keyword evidence="1" id="KW-0472">Membrane</keyword>
<organism evidence="2">
    <name type="scientific">Polistes fuscatus</name>
    <name type="common">Paper wasp</name>
    <dbReference type="NCBI Taxonomy" id="30207"/>
    <lineage>
        <taxon>Eukaryota</taxon>
        <taxon>Metazoa</taxon>
        <taxon>Ecdysozoa</taxon>
        <taxon>Arthropoda</taxon>
        <taxon>Hexapoda</taxon>
        <taxon>Insecta</taxon>
        <taxon>Pterygota</taxon>
        <taxon>Neoptera</taxon>
        <taxon>Endopterygota</taxon>
        <taxon>Hymenoptera</taxon>
        <taxon>Apocrita</taxon>
        <taxon>Aculeata</taxon>
        <taxon>Vespoidea</taxon>
        <taxon>Vespidae</taxon>
        <taxon>Polistinae</taxon>
        <taxon>Polistini</taxon>
        <taxon>Polistes</taxon>
    </lineage>
</organism>
<evidence type="ECO:0000313" key="2">
    <source>
        <dbReference type="EMBL" id="AKQ08881.1"/>
    </source>
</evidence>
<name>A0A0U2DVV2_POLFU</name>